<dbReference type="EMBL" id="JAAGVY010000009">
    <property type="protein sequence ID" value="NEN23204.1"/>
    <property type="molecule type" value="Genomic_DNA"/>
</dbReference>
<comment type="caution">
    <text evidence="10">The sequence shown here is derived from an EMBL/GenBank/DDBJ whole genome shotgun (WGS) entry which is preliminary data.</text>
</comment>
<dbReference type="Pfam" id="PF03575">
    <property type="entry name" value="Peptidase_S51"/>
    <property type="match status" value="1"/>
</dbReference>
<dbReference type="CDD" id="cd03145">
    <property type="entry name" value="GAT1_cyanophycinase"/>
    <property type="match status" value="1"/>
</dbReference>
<keyword evidence="11" id="KW-1185">Reference proteome</keyword>
<evidence type="ECO:0000256" key="5">
    <source>
        <dbReference type="ARBA" id="ARBA00015719"/>
    </source>
</evidence>
<keyword evidence="8" id="KW-0720">Serine protease</keyword>
<dbReference type="PANTHER" id="PTHR36175:SF1">
    <property type="entry name" value="CYANOPHYCINASE"/>
    <property type="match status" value="1"/>
</dbReference>
<gene>
    <name evidence="10" type="ORF">G3O08_06790</name>
</gene>
<protein>
    <recommendedName>
        <fullName evidence="5">Cyanophycinase</fullName>
        <ecNumber evidence="4">3.4.15.6</ecNumber>
    </recommendedName>
</protein>
<evidence type="ECO:0000256" key="7">
    <source>
        <dbReference type="ARBA" id="ARBA00022801"/>
    </source>
</evidence>
<comment type="similarity">
    <text evidence="3">Belongs to the peptidase S51 family.</text>
</comment>
<organism evidence="10 11">
    <name type="scientific">Cryomorpha ignava</name>
    <dbReference type="NCBI Taxonomy" id="101383"/>
    <lineage>
        <taxon>Bacteria</taxon>
        <taxon>Pseudomonadati</taxon>
        <taxon>Bacteroidota</taxon>
        <taxon>Flavobacteriia</taxon>
        <taxon>Flavobacteriales</taxon>
        <taxon>Cryomorphaceae</taxon>
        <taxon>Cryomorpha</taxon>
    </lineage>
</organism>
<evidence type="ECO:0000256" key="3">
    <source>
        <dbReference type="ARBA" id="ARBA00006534"/>
    </source>
</evidence>
<keyword evidence="7 10" id="KW-0378">Hydrolase</keyword>
<dbReference type="GO" id="GO:0004180">
    <property type="term" value="F:carboxypeptidase activity"/>
    <property type="evidence" value="ECO:0007669"/>
    <property type="project" value="UniProtKB-KW"/>
</dbReference>
<comment type="function">
    <text evidence="2">Exopeptidase that catalyzes the hydrolytic cleavage of multi-L-arginyl-poly-L-aspartic acid (cyanophycin; a water-insoluble reserve polymer) into aspartate-arginine dipeptides.</text>
</comment>
<dbReference type="GO" id="GO:0008236">
    <property type="term" value="F:serine-type peptidase activity"/>
    <property type="evidence" value="ECO:0007669"/>
    <property type="project" value="UniProtKB-KW"/>
</dbReference>
<dbReference type="RefSeq" id="WP_163284193.1">
    <property type="nucleotide sequence ID" value="NZ_JAAGVY010000009.1"/>
</dbReference>
<reference evidence="10 11" key="1">
    <citation type="submission" date="2020-02" db="EMBL/GenBank/DDBJ databases">
        <title>Out from the shadows clarifying the taxonomy of the family Cryomorphaceae and related taxa by utilizing the GTDB taxonomic framework.</title>
        <authorList>
            <person name="Bowman J.P."/>
        </authorList>
    </citation>
    <scope>NUCLEOTIDE SEQUENCE [LARGE SCALE GENOMIC DNA]</scope>
    <source>
        <strain evidence="10 11">QSSC 1-22</strain>
    </source>
</reference>
<dbReference type="InterPro" id="IPR011811">
    <property type="entry name" value="Peptidase_S51_cyanophycinase"/>
</dbReference>
<evidence type="ECO:0000256" key="4">
    <source>
        <dbReference type="ARBA" id="ARBA00013115"/>
    </source>
</evidence>
<evidence type="ECO:0000256" key="6">
    <source>
        <dbReference type="ARBA" id="ARBA00022670"/>
    </source>
</evidence>
<keyword evidence="10" id="KW-0121">Carboxypeptidase</keyword>
<evidence type="ECO:0000256" key="9">
    <source>
        <dbReference type="SAM" id="SignalP"/>
    </source>
</evidence>
<keyword evidence="6" id="KW-0645">Protease</keyword>
<dbReference type="GO" id="GO:0008241">
    <property type="term" value="F:peptidyl-dipeptidase activity"/>
    <property type="evidence" value="ECO:0007669"/>
    <property type="project" value="UniProtKB-EC"/>
</dbReference>
<evidence type="ECO:0000313" key="11">
    <source>
        <dbReference type="Proteomes" id="UP000486602"/>
    </source>
</evidence>
<evidence type="ECO:0000256" key="2">
    <source>
        <dbReference type="ARBA" id="ARBA00002039"/>
    </source>
</evidence>
<dbReference type="EC" id="3.4.15.6" evidence="4"/>
<dbReference type="SUPFAM" id="SSF52317">
    <property type="entry name" value="Class I glutamine amidotransferase-like"/>
    <property type="match status" value="1"/>
</dbReference>
<sequence>MFKISNFITAFLIVFCTVNSCSAQQNIDKGSLFIIGGGSRSVDMVMRIATESGIDKGGYAVILPMSSEEPDTSVFYAKKQFTELGYKNVYGLQFEKGEKPNQAKTDSIRNARLVYISGGDQSRFMDVVTGTDIEKAIHDAYANGSMVAGTSAGAAVMSKVMITGNELKHPDYSSTFRNIEADNIETATGLGMLTTAIIDQHFVKRSRHNRLLSAVIEYPDMLSIGIDESTAILVKNGMAEVVGESQVLVFSNPKKSKVEKNGRLGARGLQLDIYLPGDTFEIK</sequence>
<dbReference type="Gene3D" id="3.40.50.880">
    <property type="match status" value="1"/>
</dbReference>
<accession>A0A7K3WNY0</accession>
<dbReference type="NCBIfam" id="TIGR02069">
    <property type="entry name" value="cyanophycinase"/>
    <property type="match status" value="1"/>
</dbReference>
<dbReference type="AlphaFoldDB" id="A0A7K3WNY0"/>
<dbReference type="InterPro" id="IPR005320">
    <property type="entry name" value="Peptidase_S51"/>
</dbReference>
<evidence type="ECO:0000256" key="8">
    <source>
        <dbReference type="ARBA" id="ARBA00022825"/>
    </source>
</evidence>
<keyword evidence="9" id="KW-0732">Signal</keyword>
<dbReference type="PANTHER" id="PTHR36175">
    <property type="entry name" value="CYANOPHYCINASE"/>
    <property type="match status" value="1"/>
</dbReference>
<proteinExistence type="inferred from homology"/>
<evidence type="ECO:0000256" key="1">
    <source>
        <dbReference type="ARBA" id="ARBA00001092"/>
    </source>
</evidence>
<dbReference type="Proteomes" id="UP000486602">
    <property type="component" value="Unassembled WGS sequence"/>
</dbReference>
<name>A0A7K3WNY0_9FLAO</name>
<feature type="chain" id="PRO_5029535355" description="Cyanophycinase" evidence="9">
    <location>
        <begin position="24"/>
        <end position="283"/>
    </location>
</feature>
<evidence type="ECO:0000313" key="10">
    <source>
        <dbReference type="EMBL" id="NEN23204.1"/>
    </source>
</evidence>
<dbReference type="GO" id="GO:0006508">
    <property type="term" value="P:proteolysis"/>
    <property type="evidence" value="ECO:0007669"/>
    <property type="project" value="UniProtKB-KW"/>
</dbReference>
<dbReference type="InterPro" id="IPR029062">
    <property type="entry name" value="Class_I_gatase-like"/>
</dbReference>
<feature type="signal peptide" evidence="9">
    <location>
        <begin position="1"/>
        <end position="23"/>
    </location>
</feature>
<comment type="catalytic activity">
    <reaction evidence="1">
        <text>[L-4-(L-arginin-2-N-yl)aspartate](n) + H2O = [L-4-(L-arginin-2-N-yl)aspartate](n-1) + L-4-(L-arginin-2-N-yl)aspartate</text>
        <dbReference type="Rhea" id="RHEA:12845"/>
        <dbReference type="Rhea" id="RHEA-COMP:13728"/>
        <dbReference type="Rhea" id="RHEA-COMP:13734"/>
        <dbReference type="ChEBI" id="CHEBI:15377"/>
        <dbReference type="ChEBI" id="CHEBI:137986"/>
        <dbReference type="ChEBI" id="CHEBI:137991"/>
        <dbReference type="EC" id="3.4.15.6"/>
    </reaction>
</comment>